<evidence type="ECO:0000313" key="4">
    <source>
        <dbReference type="EMBL" id="KCB23341.1"/>
    </source>
</evidence>
<feature type="domain" description="NAD-dependent epimerase/dehydratase" evidence="3">
    <location>
        <begin position="10"/>
        <end position="260"/>
    </location>
</feature>
<dbReference type="Gene3D" id="3.40.50.720">
    <property type="entry name" value="NAD(P)-binding Rossmann-like Domain"/>
    <property type="match status" value="1"/>
</dbReference>
<evidence type="ECO:0000256" key="2">
    <source>
        <dbReference type="ARBA" id="ARBA00007637"/>
    </source>
</evidence>
<dbReference type="RefSeq" id="WP_029579932.1">
    <property type="nucleotide sequence ID" value="NZ_JHEM01000021.1"/>
</dbReference>
<accession>A0ABR4QZV4</accession>
<sequence>MSNTFKDARVLVVGGAGFVGSNLVHKILEQDPAQIIVVDNLLSSDVANIPADLRVKFVFGSITEDKILHALPEDLDYAFHLACFHGNQSSIADPMADHDNNTLTSLKLFDRLKDIRSLKKVVYAAAACAVAEKTYDTATATTEDQPVTLYHDSPYSISKIIGELYGNYFFQRFKLPFVKARFSNVYGPREILGAGQWRGTVHTVWRNVTPTFIWRALNGESLPLDNGGNASRDFIFVEDMARGLMACALKGEIGEVYNLATGKETSILELATLINEFTGNPAPLDLRPARDWDRSGKRFASTDKADRVLGFQAQVDIRDGIRRTVEWTKANRELIERSMAKHAKQMAQASA</sequence>
<dbReference type="EMBL" id="JHEM01000021">
    <property type="protein sequence ID" value="KCB23341.1"/>
    <property type="molecule type" value="Genomic_DNA"/>
</dbReference>
<dbReference type="PANTHER" id="PTHR43000">
    <property type="entry name" value="DTDP-D-GLUCOSE 4,6-DEHYDRATASE-RELATED"/>
    <property type="match status" value="1"/>
</dbReference>
<keyword evidence="5" id="KW-1185">Reference proteome</keyword>
<dbReference type="Pfam" id="PF01370">
    <property type="entry name" value="Epimerase"/>
    <property type="match status" value="1"/>
</dbReference>
<proteinExistence type="inferred from homology"/>
<name>A0ABR4QZV4_9BORD</name>
<reference evidence="4 5" key="1">
    <citation type="submission" date="2014-03" db="EMBL/GenBank/DDBJ databases">
        <title>Genome sequence of Bordetella hinzii.</title>
        <authorList>
            <person name="Register K."/>
            <person name="Harvill E."/>
            <person name="Goodfield L.L."/>
            <person name="Ivanov Y.V."/>
            <person name="Meyer J.A."/>
            <person name="Muse S.J."/>
            <person name="Jacobs N."/>
            <person name="Bendor L."/>
            <person name="Smallridge W.E."/>
            <person name="Brinkac L.M."/>
            <person name="Sanka R."/>
            <person name="Kim M."/>
            <person name="Losada L."/>
        </authorList>
    </citation>
    <scope>NUCLEOTIDE SEQUENCE [LARGE SCALE GENOMIC DNA]</scope>
    <source>
        <strain evidence="4 5">OH87 BAL007II</strain>
    </source>
</reference>
<organism evidence="4 5">
    <name type="scientific">Bordetella hinzii OH87 BAL007II</name>
    <dbReference type="NCBI Taxonomy" id="1331262"/>
    <lineage>
        <taxon>Bacteria</taxon>
        <taxon>Pseudomonadati</taxon>
        <taxon>Pseudomonadota</taxon>
        <taxon>Betaproteobacteria</taxon>
        <taxon>Burkholderiales</taxon>
        <taxon>Alcaligenaceae</taxon>
        <taxon>Bordetella</taxon>
    </lineage>
</organism>
<comment type="pathway">
    <text evidence="1">Bacterial outer membrane biogenesis; LPS O-antigen biosynthesis.</text>
</comment>
<evidence type="ECO:0000256" key="1">
    <source>
        <dbReference type="ARBA" id="ARBA00005125"/>
    </source>
</evidence>
<comment type="caution">
    <text evidence="4">The sequence shown here is derived from an EMBL/GenBank/DDBJ whole genome shotgun (WGS) entry which is preliminary data.</text>
</comment>
<evidence type="ECO:0000259" key="3">
    <source>
        <dbReference type="Pfam" id="PF01370"/>
    </source>
</evidence>
<dbReference type="InterPro" id="IPR036291">
    <property type="entry name" value="NAD(P)-bd_dom_sf"/>
</dbReference>
<dbReference type="SUPFAM" id="SSF51735">
    <property type="entry name" value="NAD(P)-binding Rossmann-fold domains"/>
    <property type="match status" value="1"/>
</dbReference>
<evidence type="ECO:0000313" key="5">
    <source>
        <dbReference type="Proteomes" id="UP000025748"/>
    </source>
</evidence>
<protein>
    <submittedName>
        <fullName evidence="4">Polysaccharide biosynthesis protein</fullName>
    </submittedName>
</protein>
<gene>
    <name evidence="4" type="ORF">L544_0088</name>
</gene>
<dbReference type="InterPro" id="IPR001509">
    <property type="entry name" value="Epimerase_deHydtase"/>
</dbReference>
<dbReference type="Gene3D" id="3.90.25.10">
    <property type="entry name" value="UDP-galactose 4-epimerase, domain 1"/>
    <property type="match status" value="1"/>
</dbReference>
<dbReference type="Proteomes" id="UP000025748">
    <property type="component" value="Unassembled WGS sequence"/>
</dbReference>
<comment type="similarity">
    <text evidence="2">Belongs to the NAD(P)-dependent epimerase/dehydratase family.</text>
</comment>